<keyword evidence="1" id="KW-1133">Transmembrane helix</keyword>
<protein>
    <recommendedName>
        <fullName evidence="4">Transmembrane protein</fullName>
    </recommendedName>
</protein>
<gene>
    <name evidence="2" type="ORF">MtrunA17_Chr2g0302441</name>
</gene>
<evidence type="ECO:0000313" key="3">
    <source>
        <dbReference type="Proteomes" id="UP000265566"/>
    </source>
</evidence>
<sequence>MITIPNKNSLSLTLFLYNTKPMKIITKFYSFCDFISSGILVFCSMQCLIYGNLFALTV</sequence>
<reference evidence="3" key="1">
    <citation type="journal article" date="2018" name="Nat. Plants">
        <title>Whole-genome landscape of Medicago truncatula symbiotic genes.</title>
        <authorList>
            <person name="Pecrix Y."/>
            <person name="Staton S.E."/>
            <person name="Sallet E."/>
            <person name="Lelandais-Briere C."/>
            <person name="Moreau S."/>
            <person name="Carrere S."/>
            <person name="Blein T."/>
            <person name="Jardinaud M.F."/>
            <person name="Latrasse D."/>
            <person name="Zouine M."/>
            <person name="Zahm M."/>
            <person name="Kreplak J."/>
            <person name="Mayjonade B."/>
            <person name="Satge C."/>
            <person name="Perez M."/>
            <person name="Cauet S."/>
            <person name="Marande W."/>
            <person name="Chantry-Darmon C."/>
            <person name="Lopez-Roques C."/>
            <person name="Bouchez O."/>
            <person name="Berard A."/>
            <person name="Debelle F."/>
            <person name="Munos S."/>
            <person name="Bendahmane A."/>
            <person name="Berges H."/>
            <person name="Niebel A."/>
            <person name="Buitink J."/>
            <person name="Frugier F."/>
            <person name="Benhamed M."/>
            <person name="Crespi M."/>
            <person name="Gouzy J."/>
            <person name="Gamas P."/>
        </authorList>
    </citation>
    <scope>NUCLEOTIDE SEQUENCE [LARGE SCALE GENOMIC DNA]</scope>
    <source>
        <strain evidence="3">cv. Jemalong A17</strain>
    </source>
</reference>
<accession>A0A396J6W8</accession>
<dbReference type="EMBL" id="PSQE01000002">
    <property type="protein sequence ID" value="RHN73800.1"/>
    <property type="molecule type" value="Genomic_DNA"/>
</dbReference>
<name>A0A396J6W8_MEDTR</name>
<evidence type="ECO:0008006" key="4">
    <source>
        <dbReference type="Google" id="ProtNLM"/>
    </source>
</evidence>
<evidence type="ECO:0000313" key="2">
    <source>
        <dbReference type="EMBL" id="RHN73800.1"/>
    </source>
</evidence>
<dbReference type="Proteomes" id="UP000265566">
    <property type="component" value="Chromosome 2"/>
</dbReference>
<feature type="transmembrane region" description="Helical" evidence="1">
    <location>
        <begin position="28"/>
        <end position="51"/>
    </location>
</feature>
<proteinExistence type="predicted"/>
<keyword evidence="1" id="KW-0472">Membrane</keyword>
<comment type="caution">
    <text evidence="2">The sequence shown here is derived from an EMBL/GenBank/DDBJ whole genome shotgun (WGS) entry which is preliminary data.</text>
</comment>
<evidence type="ECO:0000256" key="1">
    <source>
        <dbReference type="SAM" id="Phobius"/>
    </source>
</evidence>
<organism evidence="2 3">
    <name type="scientific">Medicago truncatula</name>
    <name type="common">Barrel medic</name>
    <name type="synonym">Medicago tribuloides</name>
    <dbReference type="NCBI Taxonomy" id="3880"/>
    <lineage>
        <taxon>Eukaryota</taxon>
        <taxon>Viridiplantae</taxon>
        <taxon>Streptophyta</taxon>
        <taxon>Embryophyta</taxon>
        <taxon>Tracheophyta</taxon>
        <taxon>Spermatophyta</taxon>
        <taxon>Magnoliopsida</taxon>
        <taxon>eudicotyledons</taxon>
        <taxon>Gunneridae</taxon>
        <taxon>Pentapetalae</taxon>
        <taxon>rosids</taxon>
        <taxon>fabids</taxon>
        <taxon>Fabales</taxon>
        <taxon>Fabaceae</taxon>
        <taxon>Papilionoideae</taxon>
        <taxon>50 kb inversion clade</taxon>
        <taxon>NPAAA clade</taxon>
        <taxon>Hologalegina</taxon>
        <taxon>IRL clade</taxon>
        <taxon>Trifolieae</taxon>
        <taxon>Medicago</taxon>
    </lineage>
</organism>
<dbReference type="Gramene" id="rna9666">
    <property type="protein sequence ID" value="RHN73800.1"/>
    <property type="gene ID" value="gene9666"/>
</dbReference>
<dbReference type="AlphaFoldDB" id="A0A396J6W8"/>
<keyword evidence="1" id="KW-0812">Transmembrane</keyword>